<accession>A0A2C6L3P3</accession>
<sequence>MDGSNYPGNAESQPDFLDGNKDGGSVVKRISGKPDVSDRGTGPSGSYVNKPESGIPEYNSGFKETKNTVRQEEQRGRAGGSTPTRSLRSQHSGEASEEAGTEGSNASLSGRTSPNRFCPKLVRSHVAPWSAFSDNGAHGDMHGHDESFADRAAGREVVEKHLACERPQGALAPSASYAGRKHSPLYLSRSSSVPWSSSEPEGSESFDSLLASSSGSPSASSASSGDDDMIMAEMVQHASLLATEFPAATHASAARSHFGSTNKKFRSVSRRGKAEEAQKVKWKARRKRWPRRKEAILTHSPAEIGTAAELNSNEASGGPASALTGVDRLLDMFTNTTTAGVWRLLSDRDFGSSAGSALRDFWYSAGKSLPFPAVHSTLPSDFFQFFPTDCLQAIFQFLTVTEILRLQVVNTAFYSAIRDDSGAFVFVRTLVLDGNWARLNINERQQMLLQMRRLHVLRVLPSAFTDGSIVIQEVAALVYRNSKTLRTLELFSPKNPLHDETPLHSPFSFKPRRFPHLRCLSLVGCQAFEWAHILSNCPLPAVERFEMTYFPPSSDHWSWQVLPDFTSLGVRGLHRLVDKMPSLERLSLGLKIRFEDPLRQQMWEDREWARPAVERDALLVENEVETRISVHAEQELHPLNRQQGASVAEASGQDIDRRDLATLDADVSLSSVASPLSPTGHQVRRHDSGQQPSSRRSGRTAQCLQYNSSPLIASAGAVGAAAARDWALQLEERHDVTGVDPVGGRSVLPSHRGQLSEADFADICSIAFIRAGATGNLKRIVLKHRTENGEEERNQTTVSSFSEFLRGATSFCYRYVSDMFSGFQPEQ</sequence>
<feature type="region of interest" description="Disordered" evidence="1">
    <location>
        <begin position="671"/>
        <end position="701"/>
    </location>
</feature>
<evidence type="ECO:0000259" key="2">
    <source>
        <dbReference type="PROSITE" id="PS50181"/>
    </source>
</evidence>
<dbReference type="InterPro" id="IPR001810">
    <property type="entry name" value="F-box_dom"/>
</dbReference>
<dbReference type="InterPro" id="IPR032675">
    <property type="entry name" value="LRR_dom_sf"/>
</dbReference>
<name>A0A2C6L3P3_9APIC</name>
<evidence type="ECO:0000313" key="4">
    <source>
        <dbReference type="Proteomes" id="UP000221165"/>
    </source>
</evidence>
<dbReference type="RefSeq" id="XP_067924656.1">
    <property type="nucleotide sequence ID" value="XM_068063365.1"/>
</dbReference>
<evidence type="ECO:0000313" key="3">
    <source>
        <dbReference type="EMBL" id="PHJ22979.1"/>
    </source>
</evidence>
<feature type="compositionally biased region" description="Polar residues" evidence="1">
    <location>
        <begin position="1"/>
        <end position="12"/>
    </location>
</feature>
<feature type="domain" description="F-box" evidence="2">
    <location>
        <begin position="380"/>
        <end position="429"/>
    </location>
</feature>
<feature type="region of interest" description="Disordered" evidence="1">
    <location>
        <begin position="159"/>
        <end position="178"/>
    </location>
</feature>
<dbReference type="VEuPathDB" id="ToxoDB:CSUI_003167"/>
<dbReference type="OrthoDB" id="329733at2759"/>
<organism evidence="3 4">
    <name type="scientific">Cystoisospora suis</name>
    <dbReference type="NCBI Taxonomy" id="483139"/>
    <lineage>
        <taxon>Eukaryota</taxon>
        <taxon>Sar</taxon>
        <taxon>Alveolata</taxon>
        <taxon>Apicomplexa</taxon>
        <taxon>Conoidasida</taxon>
        <taxon>Coccidia</taxon>
        <taxon>Eucoccidiorida</taxon>
        <taxon>Eimeriorina</taxon>
        <taxon>Sarcocystidae</taxon>
        <taxon>Cystoisospora</taxon>
    </lineage>
</organism>
<feature type="compositionally biased region" description="Basic and acidic residues" evidence="1">
    <location>
        <begin position="137"/>
        <end position="154"/>
    </location>
</feature>
<keyword evidence="4" id="KW-1185">Reference proteome</keyword>
<feature type="region of interest" description="Disordered" evidence="1">
    <location>
        <begin position="1"/>
        <end position="154"/>
    </location>
</feature>
<feature type="compositionally biased region" description="Polar residues" evidence="1">
    <location>
        <begin position="81"/>
        <end position="90"/>
    </location>
</feature>
<proteinExistence type="predicted"/>
<comment type="caution">
    <text evidence="3">The sequence shown here is derived from an EMBL/GenBank/DDBJ whole genome shotgun (WGS) entry which is preliminary data.</text>
</comment>
<reference evidence="3 4" key="1">
    <citation type="journal article" date="2017" name="Int. J. Parasitol.">
        <title>The genome of the protozoan parasite Cystoisospora suis and a reverse vaccinology approach to identify vaccine candidates.</title>
        <authorList>
            <person name="Palmieri N."/>
            <person name="Shrestha A."/>
            <person name="Ruttkowski B."/>
            <person name="Beck T."/>
            <person name="Vogl C."/>
            <person name="Tomley F."/>
            <person name="Blake D.P."/>
            <person name="Joachim A."/>
        </authorList>
    </citation>
    <scope>NUCLEOTIDE SEQUENCE [LARGE SCALE GENOMIC DNA]</scope>
    <source>
        <strain evidence="3 4">Wien I</strain>
    </source>
</reference>
<dbReference type="Gene3D" id="3.80.10.10">
    <property type="entry name" value="Ribonuclease Inhibitor"/>
    <property type="match status" value="1"/>
</dbReference>
<dbReference type="Pfam" id="PF00646">
    <property type="entry name" value="F-box"/>
    <property type="match status" value="1"/>
</dbReference>
<feature type="region of interest" description="Disordered" evidence="1">
    <location>
        <begin position="188"/>
        <end position="225"/>
    </location>
</feature>
<gene>
    <name evidence="3" type="ORF">CSUI_003167</name>
</gene>
<feature type="region of interest" description="Disordered" evidence="1">
    <location>
        <begin position="253"/>
        <end position="285"/>
    </location>
</feature>
<dbReference type="Proteomes" id="UP000221165">
    <property type="component" value="Unassembled WGS sequence"/>
</dbReference>
<dbReference type="GeneID" id="94426576"/>
<dbReference type="InterPro" id="IPR036047">
    <property type="entry name" value="F-box-like_dom_sf"/>
</dbReference>
<dbReference type="EMBL" id="MIGC01001377">
    <property type="protein sequence ID" value="PHJ22979.1"/>
    <property type="molecule type" value="Genomic_DNA"/>
</dbReference>
<protein>
    <submittedName>
        <fullName evidence="3">F-box protein</fullName>
    </submittedName>
</protein>
<evidence type="ECO:0000256" key="1">
    <source>
        <dbReference type="SAM" id="MobiDB-lite"/>
    </source>
</evidence>
<dbReference type="SUPFAM" id="SSF81383">
    <property type="entry name" value="F-box domain"/>
    <property type="match status" value="1"/>
</dbReference>
<feature type="compositionally biased region" description="Basic and acidic residues" evidence="1">
    <location>
        <begin position="63"/>
        <end position="76"/>
    </location>
</feature>
<dbReference type="AlphaFoldDB" id="A0A2C6L3P3"/>
<dbReference type="PROSITE" id="PS50181">
    <property type="entry name" value="FBOX"/>
    <property type="match status" value="1"/>
</dbReference>
<feature type="compositionally biased region" description="Low complexity" evidence="1">
    <location>
        <begin position="188"/>
        <end position="224"/>
    </location>
</feature>